<reference evidence="2" key="1">
    <citation type="submission" date="2016-12" db="EMBL/GenBank/DDBJ databases">
        <authorList>
            <person name="Brunel B."/>
        </authorList>
    </citation>
    <scope>NUCLEOTIDE SEQUENCE [LARGE SCALE GENOMIC DNA]</scope>
</reference>
<evidence type="ECO:0000313" key="2">
    <source>
        <dbReference type="Proteomes" id="UP000245698"/>
    </source>
</evidence>
<keyword evidence="2" id="KW-1185">Reference proteome</keyword>
<name>A0A2P9ATW2_9HYPH</name>
<accession>A0A2P9ATW2</accession>
<organism evidence="1 2">
    <name type="scientific">Mesorhizobium delmotii</name>
    <dbReference type="NCBI Taxonomy" id="1631247"/>
    <lineage>
        <taxon>Bacteria</taxon>
        <taxon>Pseudomonadati</taxon>
        <taxon>Pseudomonadota</taxon>
        <taxon>Alphaproteobacteria</taxon>
        <taxon>Hyphomicrobiales</taxon>
        <taxon>Phyllobacteriaceae</taxon>
        <taxon>Mesorhizobium</taxon>
    </lineage>
</organism>
<protein>
    <submittedName>
        <fullName evidence="1">Uncharacterized protein</fullName>
    </submittedName>
</protein>
<dbReference type="EMBL" id="FUIG01000057">
    <property type="protein sequence ID" value="SJM34554.1"/>
    <property type="molecule type" value="Genomic_DNA"/>
</dbReference>
<dbReference type="AlphaFoldDB" id="A0A2P9ATW2"/>
<sequence length="97" mass="10528">MHCVTVSGACETSNVVALQWQLAFMVMNASSRLPAARAARQHKETLLTTVYQQTRLPASDAWRASIFLMHVVIPKPLRTIGSGSGSGPWGKLLGDIH</sequence>
<dbReference type="Proteomes" id="UP000245698">
    <property type="component" value="Unassembled WGS sequence"/>
</dbReference>
<evidence type="ECO:0000313" key="1">
    <source>
        <dbReference type="EMBL" id="SJM34554.1"/>
    </source>
</evidence>
<proteinExistence type="predicted"/>
<gene>
    <name evidence="1" type="ORF">BQ8482_480037</name>
</gene>